<dbReference type="STRING" id="1137991.SAMN05660642_04522"/>
<dbReference type="RefSeq" id="WP_091223639.1">
    <property type="nucleotide sequence ID" value="NZ_FNHE01000016.1"/>
</dbReference>
<feature type="binding site" evidence="3">
    <location>
        <position position="112"/>
    </location>
    <ligand>
        <name>substrate</name>
    </ligand>
</feature>
<evidence type="ECO:0000313" key="6">
    <source>
        <dbReference type="EMBL" id="SDN30539.1"/>
    </source>
</evidence>
<dbReference type="EMBL" id="FNHE01000016">
    <property type="protein sequence ID" value="SDN30539.1"/>
    <property type="molecule type" value="Genomic_DNA"/>
</dbReference>
<feature type="active site" description="Proton donor/acceptor" evidence="2">
    <location>
        <position position="208"/>
    </location>
</feature>
<feature type="binding site" evidence="3">
    <location>
        <position position="130"/>
    </location>
    <ligand>
        <name>substrate</name>
    </ligand>
</feature>
<dbReference type="InterPro" id="IPR013658">
    <property type="entry name" value="SGL"/>
</dbReference>
<organism evidence="6 7">
    <name type="scientific">Geodermatophilus siccatus</name>
    <dbReference type="NCBI Taxonomy" id="1137991"/>
    <lineage>
        <taxon>Bacteria</taxon>
        <taxon>Bacillati</taxon>
        <taxon>Actinomycetota</taxon>
        <taxon>Actinomycetes</taxon>
        <taxon>Geodermatophilales</taxon>
        <taxon>Geodermatophilaceae</taxon>
        <taxon>Geodermatophilus</taxon>
    </lineage>
</organism>
<evidence type="ECO:0000256" key="2">
    <source>
        <dbReference type="PIRSR" id="PIRSR605511-1"/>
    </source>
</evidence>
<protein>
    <submittedName>
        <fullName evidence="6">Sugar lactone lactonase YvrE</fullName>
    </submittedName>
</protein>
<dbReference type="InterPro" id="IPR005511">
    <property type="entry name" value="SMP-30"/>
</dbReference>
<dbReference type="Gene3D" id="2.120.10.30">
    <property type="entry name" value="TolB, C-terminal domain"/>
    <property type="match status" value="1"/>
</dbReference>
<keyword evidence="7" id="KW-1185">Reference proteome</keyword>
<evidence type="ECO:0000259" key="5">
    <source>
        <dbReference type="Pfam" id="PF08450"/>
    </source>
</evidence>
<evidence type="ECO:0000256" key="3">
    <source>
        <dbReference type="PIRSR" id="PIRSR605511-2"/>
    </source>
</evidence>
<dbReference type="GO" id="GO:0005509">
    <property type="term" value="F:calcium ion binding"/>
    <property type="evidence" value="ECO:0007669"/>
    <property type="project" value="TreeGrafter"/>
</dbReference>
<feature type="binding site" evidence="3">
    <location>
        <position position="158"/>
    </location>
    <ligand>
        <name>a divalent metal cation</name>
        <dbReference type="ChEBI" id="CHEBI:60240"/>
    </ligand>
</feature>
<dbReference type="SUPFAM" id="SSF63829">
    <property type="entry name" value="Calcium-dependent phosphotriesterase"/>
    <property type="match status" value="1"/>
</dbReference>
<gene>
    <name evidence="6" type="ORF">SAMN05660642_04522</name>
</gene>
<feature type="binding site" evidence="3">
    <location>
        <position position="208"/>
    </location>
    <ligand>
        <name>a divalent metal cation</name>
        <dbReference type="ChEBI" id="CHEBI:60240"/>
    </ligand>
</feature>
<dbReference type="PANTHER" id="PTHR10907">
    <property type="entry name" value="REGUCALCIN"/>
    <property type="match status" value="1"/>
</dbReference>
<keyword evidence="3" id="KW-0862">Zinc</keyword>
<dbReference type="AlphaFoldDB" id="A0A1H0AA81"/>
<feature type="binding site" evidence="3">
    <location>
        <position position="19"/>
    </location>
    <ligand>
        <name>a divalent metal cation</name>
        <dbReference type="ChEBI" id="CHEBI:60240"/>
    </ligand>
</feature>
<comment type="similarity">
    <text evidence="1">Belongs to the SMP-30/CGR1 family.</text>
</comment>
<evidence type="ECO:0000313" key="7">
    <source>
        <dbReference type="Proteomes" id="UP000198680"/>
    </source>
</evidence>
<comment type="cofactor">
    <cofactor evidence="3">
        <name>Zn(2+)</name>
        <dbReference type="ChEBI" id="CHEBI:29105"/>
    </cofactor>
    <text evidence="3">Binds 1 divalent metal cation per subunit.</text>
</comment>
<dbReference type="GO" id="GO:0019853">
    <property type="term" value="P:L-ascorbic acid biosynthetic process"/>
    <property type="evidence" value="ECO:0007669"/>
    <property type="project" value="TreeGrafter"/>
</dbReference>
<dbReference type="Pfam" id="PF08450">
    <property type="entry name" value="SGL"/>
    <property type="match status" value="1"/>
</dbReference>
<evidence type="ECO:0000256" key="4">
    <source>
        <dbReference type="SAM" id="MobiDB-lite"/>
    </source>
</evidence>
<reference evidence="7" key="1">
    <citation type="submission" date="2016-10" db="EMBL/GenBank/DDBJ databases">
        <authorList>
            <person name="Varghese N."/>
            <person name="Submissions S."/>
        </authorList>
    </citation>
    <scope>NUCLEOTIDE SEQUENCE [LARGE SCALE GENOMIC DNA]</scope>
    <source>
        <strain evidence="7">DSM 45419</strain>
    </source>
</reference>
<evidence type="ECO:0000256" key="1">
    <source>
        <dbReference type="ARBA" id="ARBA00008853"/>
    </source>
</evidence>
<dbReference type="PRINTS" id="PR01790">
    <property type="entry name" value="SMP30FAMILY"/>
</dbReference>
<dbReference type="InterPro" id="IPR011042">
    <property type="entry name" value="6-blade_b-propeller_TolB-like"/>
</dbReference>
<feature type="region of interest" description="Disordered" evidence="4">
    <location>
        <begin position="1"/>
        <end position="24"/>
    </location>
</feature>
<feature type="region of interest" description="Disordered" evidence="4">
    <location>
        <begin position="281"/>
        <end position="311"/>
    </location>
</feature>
<sequence length="311" mass="31693">MQRLTASPVPGLSPAQHGEGPTWDAGRGELLWVDISGGLVRRAAVDAEGALTETGVHRGGDTVGAVVPAAGGGWLLAADGGFTHLAADGTARVLVTLTGEGGTEADGGTRMNDAACDPAGRFLAGTMAFDQRPGAGTLYRLDLDGTVTTVLDELTVSNGIDWSPDGRTVYLADSGPGLVHAFAYDVGTGAFTDGRVLLEFDPDDGVADGLTVDDEGCLWTALWGGGQVRRWSPEGELLAVVEVPGVAQTSSCAFAGPARDLLVVSTSAEGLDDDARAAQPDAGRLFTARPGVTGPPAGVYRGPLEGLRQQG</sequence>
<dbReference type="Proteomes" id="UP000198680">
    <property type="component" value="Unassembled WGS sequence"/>
</dbReference>
<accession>A0A1H0AA81</accession>
<feature type="domain" description="SMP-30/Gluconolactonase/LRE-like region" evidence="5">
    <location>
        <begin position="18"/>
        <end position="267"/>
    </location>
</feature>
<dbReference type="PANTHER" id="PTHR10907:SF47">
    <property type="entry name" value="REGUCALCIN"/>
    <property type="match status" value="1"/>
</dbReference>
<proteinExistence type="inferred from homology"/>
<feature type="binding site" evidence="3">
    <location>
        <position position="110"/>
    </location>
    <ligand>
        <name>substrate</name>
    </ligand>
</feature>
<name>A0A1H0AA81_9ACTN</name>
<keyword evidence="3" id="KW-0479">Metal-binding</keyword>
<dbReference type="OrthoDB" id="2633250at2"/>
<dbReference type="GO" id="GO:0004341">
    <property type="term" value="F:gluconolactonase activity"/>
    <property type="evidence" value="ECO:0007669"/>
    <property type="project" value="TreeGrafter"/>
</dbReference>